<keyword evidence="1" id="KW-0812">Transmembrane</keyword>
<protein>
    <submittedName>
        <fullName evidence="2">Uncharacterized protein</fullName>
    </submittedName>
</protein>
<keyword evidence="1" id="KW-1133">Transmembrane helix</keyword>
<keyword evidence="3" id="KW-1185">Reference proteome</keyword>
<evidence type="ECO:0000256" key="1">
    <source>
        <dbReference type="SAM" id="Phobius"/>
    </source>
</evidence>
<evidence type="ECO:0000313" key="2">
    <source>
        <dbReference type="EMBL" id="ABX09354.1"/>
    </source>
</evidence>
<accession>A9BBZ2</accession>
<dbReference type="HOGENOM" id="CLU_1223867_0_0_3"/>
<dbReference type="eggNOG" id="ENOG50319YA">
    <property type="taxonomic scope" value="Bacteria"/>
</dbReference>
<feature type="transmembrane region" description="Helical" evidence="1">
    <location>
        <begin position="185"/>
        <end position="204"/>
    </location>
</feature>
<dbReference type="OrthoDB" id="7067875at2"/>
<dbReference type="EMBL" id="CP000878">
    <property type="protein sequence ID" value="ABX09354.1"/>
    <property type="molecule type" value="Genomic_DNA"/>
</dbReference>
<name>A9BBZ2_PROM4</name>
<sequence>MASFAANFNPFAPLKKKKIRTPWGNLTPKVDLFPILYLIIIYGLVYILPYGRYIVGMSWFDWFRKEDGPLEYAQFLFYLFGSICALIAFFKKRKKSTTLNLTLWILIAILCFFVAGEEISWGERITGIGSQALRDINSQGESNIHNMEFFHHILLDPSFEISCVLFGWLGWKLWPKLDSLPAKRFSLYFLSVALFYFYFDISYSSTIKQIRNDQEIFELLMSLGLLLHCWTNAFPLKTPKKSDKKPKKKILIN</sequence>
<reference evidence="2 3" key="1">
    <citation type="journal article" date="2007" name="PLoS Genet.">
        <title>Patterns and implications of gene gain and loss in the evolution of Prochlorococcus.</title>
        <authorList>
            <person name="Kettler G.C."/>
            <person name="Martiny A.C."/>
            <person name="Huang K."/>
            <person name="Zucker J."/>
            <person name="Coleman M.L."/>
            <person name="Rodrigue S."/>
            <person name="Chen F."/>
            <person name="Lapidus A."/>
            <person name="Ferriera S."/>
            <person name="Johnson J."/>
            <person name="Steglich C."/>
            <person name="Church G.M."/>
            <person name="Richardson P."/>
            <person name="Chisholm S.W."/>
        </authorList>
    </citation>
    <scope>NUCLEOTIDE SEQUENCE [LARGE SCALE GENOMIC DNA]</scope>
    <source>
        <strain evidence="3">MIT 9211</strain>
    </source>
</reference>
<feature type="transmembrane region" description="Helical" evidence="1">
    <location>
        <begin position="97"/>
        <end position="115"/>
    </location>
</feature>
<evidence type="ECO:0000313" key="3">
    <source>
        <dbReference type="Proteomes" id="UP000000788"/>
    </source>
</evidence>
<gene>
    <name evidence="2" type="ordered locus">P9211_14231</name>
</gene>
<dbReference type="Proteomes" id="UP000000788">
    <property type="component" value="Chromosome"/>
</dbReference>
<feature type="transmembrane region" description="Helical" evidence="1">
    <location>
        <begin position="32"/>
        <end position="52"/>
    </location>
</feature>
<dbReference type="KEGG" id="pmj:P9211_14231"/>
<dbReference type="AlphaFoldDB" id="A9BBZ2"/>
<keyword evidence="1" id="KW-0472">Membrane</keyword>
<organism evidence="2 3">
    <name type="scientific">Prochlorococcus marinus (strain MIT 9211)</name>
    <dbReference type="NCBI Taxonomy" id="93059"/>
    <lineage>
        <taxon>Bacteria</taxon>
        <taxon>Bacillati</taxon>
        <taxon>Cyanobacteriota</taxon>
        <taxon>Cyanophyceae</taxon>
        <taxon>Synechococcales</taxon>
        <taxon>Prochlorococcaceae</taxon>
        <taxon>Prochlorococcus</taxon>
    </lineage>
</organism>
<dbReference type="RefSeq" id="WP_012195975.1">
    <property type="nucleotide sequence ID" value="NC_009976.1"/>
</dbReference>
<dbReference type="STRING" id="93059.P9211_14231"/>
<feature type="transmembrane region" description="Helical" evidence="1">
    <location>
        <begin position="72"/>
        <end position="90"/>
    </location>
</feature>
<proteinExistence type="predicted"/>